<name>A0A835C6F2_9FABA</name>
<evidence type="ECO:0000313" key="3">
    <source>
        <dbReference type="Proteomes" id="UP000634136"/>
    </source>
</evidence>
<organism evidence="2 3">
    <name type="scientific">Senna tora</name>
    <dbReference type="NCBI Taxonomy" id="362788"/>
    <lineage>
        <taxon>Eukaryota</taxon>
        <taxon>Viridiplantae</taxon>
        <taxon>Streptophyta</taxon>
        <taxon>Embryophyta</taxon>
        <taxon>Tracheophyta</taxon>
        <taxon>Spermatophyta</taxon>
        <taxon>Magnoliopsida</taxon>
        <taxon>eudicotyledons</taxon>
        <taxon>Gunneridae</taxon>
        <taxon>Pentapetalae</taxon>
        <taxon>rosids</taxon>
        <taxon>fabids</taxon>
        <taxon>Fabales</taxon>
        <taxon>Fabaceae</taxon>
        <taxon>Caesalpinioideae</taxon>
        <taxon>Cassia clade</taxon>
        <taxon>Senna</taxon>
    </lineage>
</organism>
<evidence type="ECO:0000256" key="1">
    <source>
        <dbReference type="SAM" id="MobiDB-lite"/>
    </source>
</evidence>
<feature type="compositionally biased region" description="Polar residues" evidence="1">
    <location>
        <begin position="15"/>
        <end position="35"/>
    </location>
</feature>
<accession>A0A835C6F2</accession>
<dbReference type="AlphaFoldDB" id="A0A835C6F2"/>
<feature type="region of interest" description="Disordered" evidence="1">
    <location>
        <begin position="1"/>
        <end position="35"/>
    </location>
</feature>
<gene>
    <name evidence="2" type="ORF">G2W53_014444</name>
</gene>
<protein>
    <submittedName>
        <fullName evidence="2">Uncharacterized protein</fullName>
    </submittedName>
</protein>
<dbReference type="Proteomes" id="UP000634136">
    <property type="component" value="Unassembled WGS sequence"/>
</dbReference>
<reference evidence="2" key="1">
    <citation type="submission" date="2020-09" db="EMBL/GenBank/DDBJ databases">
        <title>Genome-Enabled Discovery of Anthraquinone Biosynthesis in Senna tora.</title>
        <authorList>
            <person name="Kang S.-H."/>
            <person name="Pandey R.P."/>
            <person name="Lee C.-M."/>
            <person name="Sim J.-S."/>
            <person name="Jeong J.-T."/>
            <person name="Choi B.-S."/>
            <person name="Jung M."/>
            <person name="Ginzburg D."/>
            <person name="Zhao K."/>
            <person name="Won S.Y."/>
            <person name="Oh T.-J."/>
            <person name="Yu Y."/>
            <person name="Kim N.-H."/>
            <person name="Lee O.R."/>
            <person name="Lee T.-H."/>
            <person name="Bashyal P."/>
            <person name="Kim T.-S."/>
            <person name="Lee W.-H."/>
            <person name="Kawkins C."/>
            <person name="Kim C.-K."/>
            <person name="Kim J.S."/>
            <person name="Ahn B.O."/>
            <person name="Rhee S.Y."/>
            <person name="Sohng J.K."/>
        </authorList>
    </citation>
    <scope>NUCLEOTIDE SEQUENCE</scope>
    <source>
        <tissue evidence="2">Leaf</tissue>
    </source>
</reference>
<evidence type="ECO:0000313" key="2">
    <source>
        <dbReference type="EMBL" id="KAF7832111.1"/>
    </source>
</evidence>
<proteinExistence type="predicted"/>
<dbReference type="EMBL" id="JAAIUW010000005">
    <property type="protein sequence ID" value="KAF7832111.1"/>
    <property type="molecule type" value="Genomic_DNA"/>
</dbReference>
<keyword evidence="3" id="KW-1185">Reference proteome</keyword>
<sequence>MRIPVKLEINRTKRTSNQTRTNCPENGGTLSYLPS</sequence>
<comment type="caution">
    <text evidence="2">The sequence shown here is derived from an EMBL/GenBank/DDBJ whole genome shotgun (WGS) entry which is preliminary data.</text>
</comment>